<evidence type="ECO:0000313" key="14">
    <source>
        <dbReference type="EMBL" id="RFS45141.1"/>
    </source>
</evidence>
<dbReference type="GO" id="GO:0000049">
    <property type="term" value="F:tRNA binding"/>
    <property type="evidence" value="ECO:0007669"/>
    <property type="project" value="UniProtKB-KW"/>
</dbReference>
<organism evidence="14 15">
    <name type="scientific">Micromonospora craniellae</name>
    <dbReference type="NCBI Taxonomy" id="2294034"/>
    <lineage>
        <taxon>Bacteria</taxon>
        <taxon>Bacillati</taxon>
        <taxon>Actinomycetota</taxon>
        <taxon>Actinomycetes</taxon>
        <taxon>Micromonosporales</taxon>
        <taxon>Micromonosporaceae</taxon>
        <taxon>Micromonospora</taxon>
    </lineage>
</organism>
<gene>
    <name evidence="14" type="ORF">D0Q02_18215</name>
</gene>
<keyword evidence="8" id="KW-0694">RNA-binding</keyword>
<dbReference type="FunFam" id="3.10.310.40:FF:000001">
    <property type="entry name" value="Alanine--tRNA ligase"/>
    <property type="match status" value="1"/>
</dbReference>
<dbReference type="Gene3D" id="3.30.930.10">
    <property type="entry name" value="Bira Bifunctional Protein, Domain 2"/>
    <property type="match status" value="2"/>
</dbReference>
<dbReference type="GO" id="GO:0005829">
    <property type="term" value="C:cytosol"/>
    <property type="evidence" value="ECO:0007669"/>
    <property type="project" value="TreeGrafter"/>
</dbReference>
<keyword evidence="15" id="KW-1185">Reference proteome</keyword>
<feature type="coiled-coil region" evidence="12">
    <location>
        <begin position="133"/>
        <end position="160"/>
    </location>
</feature>
<dbReference type="InterPro" id="IPR018164">
    <property type="entry name" value="Ala-tRNA-synth_IIc_N"/>
</dbReference>
<keyword evidence="10" id="KW-0030">Aminoacyl-tRNA synthetase</keyword>
<evidence type="ECO:0000256" key="4">
    <source>
        <dbReference type="ARBA" id="ARBA00022555"/>
    </source>
</evidence>
<evidence type="ECO:0000256" key="2">
    <source>
        <dbReference type="ARBA" id="ARBA00013168"/>
    </source>
</evidence>
<evidence type="ECO:0000256" key="10">
    <source>
        <dbReference type="ARBA" id="ARBA00023146"/>
    </source>
</evidence>
<dbReference type="InterPro" id="IPR018165">
    <property type="entry name" value="Ala-tRNA-synth_IIc_core"/>
</dbReference>
<dbReference type="Proteomes" id="UP000262621">
    <property type="component" value="Unassembled WGS sequence"/>
</dbReference>
<dbReference type="AlphaFoldDB" id="A0A372FWH5"/>
<evidence type="ECO:0000313" key="15">
    <source>
        <dbReference type="Proteomes" id="UP000262621"/>
    </source>
</evidence>
<dbReference type="EMBL" id="QVFU01000019">
    <property type="protein sequence ID" value="RFS45141.1"/>
    <property type="molecule type" value="Genomic_DNA"/>
</dbReference>
<comment type="caution">
    <text evidence="14">The sequence shown here is derived from an EMBL/GenBank/DDBJ whole genome shotgun (WGS) entry which is preliminary data.</text>
</comment>
<sequence length="284" mass="30108">MKTAEIKRRYLAHFEANGHAVVPSAPLPAINDPNLLFLGQQTLDPARVWATVYLDDDEAYGIWRRVGVPVERIVRRGKKDNFWSMGIPGPAGPCSELCYDRGPEYGAEGGPEVDEVRPILDRAAELTGKRVPSDQVADRVEQTVTQLRDAEKELEKLRAQLVLGGAAAFAAQARDVRGVAHVGIEAPEGAAGNDVRTLAQEIRGRIDAARPGVVAVAARANGKASLVVAVNSAARSRGLVANDLVKAAFSGRGGDSPDLAQGGGLPESEVLNLLLTVDKTVAEA</sequence>
<reference evidence="14 15" key="1">
    <citation type="submission" date="2018-08" db="EMBL/GenBank/DDBJ databases">
        <title>Verrucosispora craniellae sp. nov., isolated from a marine sponge in the South China Sea.</title>
        <authorList>
            <person name="Li L."/>
            <person name="Lin H.W."/>
        </authorList>
    </citation>
    <scope>NUCLEOTIDE SEQUENCE [LARGE SCALE GENOMIC DNA]</scope>
    <source>
        <strain evidence="14 15">LHW63014</strain>
    </source>
</reference>
<dbReference type="GO" id="GO:0006419">
    <property type="term" value="P:alanyl-tRNA aminoacylation"/>
    <property type="evidence" value="ECO:0007669"/>
    <property type="project" value="InterPro"/>
</dbReference>
<dbReference type="GO" id="GO:0002161">
    <property type="term" value="F:aminoacyl-tRNA deacylase activity"/>
    <property type="evidence" value="ECO:0007669"/>
    <property type="project" value="TreeGrafter"/>
</dbReference>
<name>A0A372FWH5_9ACTN</name>
<keyword evidence="4" id="KW-0820">tRNA-binding</keyword>
<dbReference type="Gene3D" id="3.10.310.40">
    <property type="match status" value="1"/>
</dbReference>
<evidence type="ECO:0000256" key="3">
    <source>
        <dbReference type="ARBA" id="ARBA00017959"/>
    </source>
</evidence>
<dbReference type="EC" id="6.1.1.7" evidence="2"/>
<dbReference type="InterPro" id="IPR050058">
    <property type="entry name" value="Ala-tRNA_ligase"/>
</dbReference>
<evidence type="ECO:0000256" key="5">
    <source>
        <dbReference type="ARBA" id="ARBA00022598"/>
    </source>
</evidence>
<comment type="similarity">
    <text evidence="1">Belongs to the class-II aminoacyl-tRNA synthetase family.</text>
</comment>
<keyword evidence="9" id="KW-0648">Protein biosynthesis</keyword>
<evidence type="ECO:0000256" key="12">
    <source>
        <dbReference type="SAM" id="Coils"/>
    </source>
</evidence>
<keyword evidence="12" id="KW-0175">Coiled coil</keyword>
<keyword evidence="6" id="KW-0547">Nucleotide-binding</keyword>
<accession>A0A372FWH5</accession>
<evidence type="ECO:0000259" key="13">
    <source>
        <dbReference type="PROSITE" id="PS50860"/>
    </source>
</evidence>
<evidence type="ECO:0000256" key="11">
    <source>
        <dbReference type="ARBA" id="ARBA00032577"/>
    </source>
</evidence>
<dbReference type="GO" id="GO:0005524">
    <property type="term" value="F:ATP binding"/>
    <property type="evidence" value="ECO:0007669"/>
    <property type="project" value="UniProtKB-KW"/>
</dbReference>
<dbReference type="OrthoDB" id="9803884at2"/>
<dbReference type="SUPFAM" id="SSF55681">
    <property type="entry name" value="Class II aaRS and biotin synthetases"/>
    <property type="match status" value="1"/>
</dbReference>
<feature type="domain" description="Alanyl-transfer RNA synthetases family profile" evidence="13">
    <location>
        <begin position="1"/>
        <end position="249"/>
    </location>
</feature>
<proteinExistence type="inferred from homology"/>
<dbReference type="Pfam" id="PF01411">
    <property type="entry name" value="tRNA-synt_2c"/>
    <property type="match status" value="1"/>
</dbReference>
<evidence type="ECO:0000256" key="7">
    <source>
        <dbReference type="ARBA" id="ARBA00022840"/>
    </source>
</evidence>
<evidence type="ECO:0000256" key="6">
    <source>
        <dbReference type="ARBA" id="ARBA00022741"/>
    </source>
</evidence>
<keyword evidence="7" id="KW-0067">ATP-binding</keyword>
<dbReference type="InterPro" id="IPR045864">
    <property type="entry name" value="aa-tRNA-synth_II/BPL/LPL"/>
</dbReference>
<protein>
    <recommendedName>
        <fullName evidence="3">Alanine--tRNA ligase</fullName>
        <ecNumber evidence="2">6.1.1.7</ecNumber>
    </recommendedName>
    <alternativeName>
        <fullName evidence="11">Alanyl-tRNA synthetase</fullName>
    </alternativeName>
</protein>
<evidence type="ECO:0000256" key="1">
    <source>
        <dbReference type="ARBA" id="ARBA00008226"/>
    </source>
</evidence>
<dbReference type="PANTHER" id="PTHR11777:SF9">
    <property type="entry name" value="ALANINE--TRNA LIGASE, CYTOPLASMIC"/>
    <property type="match status" value="1"/>
</dbReference>
<evidence type="ECO:0000256" key="8">
    <source>
        <dbReference type="ARBA" id="ARBA00022884"/>
    </source>
</evidence>
<dbReference type="PANTHER" id="PTHR11777">
    <property type="entry name" value="ALANYL-TRNA SYNTHETASE"/>
    <property type="match status" value="1"/>
</dbReference>
<dbReference type="GO" id="GO:0004813">
    <property type="term" value="F:alanine-tRNA ligase activity"/>
    <property type="evidence" value="ECO:0007669"/>
    <property type="project" value="UniProtKB-EC"/>
</dbReference>
<evidence type="ECO:0000256" key="9">
    <source>
        <dbReference type="ARBA" id="ARBA00022917"/>
    </source>
</evidence>
<dbReference type="PROSITE" id="PS50860">
    <property type="entry name" value="AA_TRNA_LIGASE_II_ALA"/>
    <property type="match status" value="1"/>
</dbReference>
<keyword evidence="5" id="KW-0436">Ligase</keyword>